<dbReference type="Proteomes" id="UP000652761">
    <property type="component" value="Unassembled WGS sequence"/>
</dbReference>
<comment type="caution">
    <text evidence="2">The sequence shown here is derived from an EMBL/GenBank/DDBJ whole genome shotgun (WGS) entry which is preliminary data.</text>
</comment>
<organism evidence="2 3">
    <name type="scientific">Colocasia esculenta</name>
    <name type="common">Wild taro</name>
    <name type="synonym">Arum esculentum</name>
    <dbReference type="NCBI Taxonomy" id="4460"/>
    <lineage>
        <taxon>Eukaryota</taxon>
        <taxon>Viridiplantae</taxon>
        <taxon>Streptophyta</taxon>
        <taxon>Embryophyta</taxon>
        <taxon>Tracheophyta</taxon>
        <taxon>Spermatophyta</taxon>
        <taxon>Magnoliopsida</taxon>
        <taxon>Liliopsida</taxon>
        <taxon>Araceae</taxon>
        <taxon>Aroideae</taxon>
        <taxon>Colocasieae</taxon>
        <taxon>Colocasia</taxon>
    </lineage>
</organism>
<protein>
    <submittedName>
        <fullName evidence="2">Uncharacterized protein</fullName>
    </submittedName>
</protein>
<evidence type="ECO:0000313" key="3">
    <source>
        <dbReference type="Proteomes" id="UP000652761"/>
    </source>
</evidence>
<accession>A0A843VKY6</accession>
<dbReference type="EMBL" id="NMUH01001826">
    <property type="protein sequence ID" value="MQL95726.1"/>
    <property type="molecule type" value="Genomic_DNA"/>
</dbReference>
<proteinExistence type="predicted"/>
<feature type="non-terminal residue" evidence="2">
    <location>
        <position position="1"/>
    </location>
</feature>
<sequence length="155" mass="17361">MATDYWLAAISVDVDQSWRPPPWTSACGWRPDPWTSMSFTRNTVNMTVELSSFGRPKEEKLKPPSLSAARGCYNNVVKTLPWAQGVNEVNQQPIITNERPATSASLRRTPTVDTGTNDDGETDRLQPLFWRSRWDNSAAAVLCVHVDGKRSCHLS</sequence>
<reference evidence="2" key="1">
    <citation type="submission" date="2017-07" db="EMBL/GenBank/DDBJ databases">
        <title>Taro Niue Genome Assembly and Annotation.</title>
        <authorList>
            <person name="Atibalentja N."/>
            <person name="Keating K."/>
            <person name="Fields C.J."/>
        </authorList>
    </citation>
    <scope>NUCLEOTIDE SEQUENCE</scope>
    <source>
        <strain evidence="2">Niue_2</strain>
        <tissue evidence="2">Leaf</tissue>
    </source>
</reference>
<gene>
    <name evidence="2" type="ORF">Taro_028394</name>
</gene>
<evidence type="ECO:0000256" key="1">
    <source>
        <dbReference type="SAM" id="MobiDB-lite"/>
    </source>
</evidence>
<keyword evidence="3" id="KW-1185">Reference proteome</keyword>
<feature type="compositionally biased region" description="Polar residues" evidence="1">
    <location>
        <begin position="102"/>
        <end position="115"/>
    </location>
</feature>
<evidence type="ECO:0000313" key="2">
    <source>
        <dbReference type="EMBL" id="MQL95726.1"/>
    </source>
</evidence>
<dbReference type="AlphaFoldDB" id="A0A843VKY6"/>
<name>A0A843VKY6_COLES</name>
<feature type="region of interest" description="Disordered" evidence="1">
    <location>
        <begin position="102"/>
        <end position="123"/>
    </location>
</feature>